<dbReference type="GeneID" id="60422888"/>
<dbReference type="OrthoDB" id="9549at2157"/>
<dbReference type="EMBL" id="CP012850">
    <property type="protein sequence ID" value="ALI37206.1"/>
    <property type="molecule type" value="Genomic_DNA"/>
</dbReference>
<gene>
    <name evidence="1" type="ORF">NMY3_03019</name>
</gene>
<evidence type="ECO:0000313" key="1">
    <source>
        <dbReference type="EMBL" id="ALI37206.1"/>
    </source>
</evidence>
<accession>A0A654M3J6</accession>
<name>A0A654M3J6_9ARCH</name>
<dbReference type="RefSeq" id="WP_196816314.1">
    <property type="nucleotide sequence ID" value="NZ_CP012850.1"/>
</dbReference>
<dbReference type="Proteomes" id="UP000058925">
    <property type="component" value="Chromosome"/>
</dbReference>
<sequence length="96" mass="11119">MEQQDISEEIQGLTLASVKVLIESTNNELKVSVKFVDIYNDVCRRRGGRYNKEESDLQLRQHVRDNLLSSGYIFIDPNDADSIYLTQKAIDEYAEY</sequence>
<reference evidence="2" key="1">
    <citation type="submission" date="2015-10" db="EMBL/GenBank/DDBJ databases">
        <title>Niche specialization of a soil ammonia-oxidizing archaeon, Candidatus Nitrosocosmicus oleophilus.</title>
        <authorList>
            <person name="Jung M.-Y."/>
            <person name="Rhee S.-K."/>
        </authorList>
    </citation>
    <scope>NUCLEOTIDE SEQUENCE [LARGE SCALE GENOMIC DNA]</scope>
    <source>
        <strain evidence="2">MY3</strain>
    </source>
</reference>
<evidence type="ECO:0000313" key="2">
    <source>
        <dbReference type="Proteomes" id="UP000058925"/>
    </source>
</evidence>
<dbReference type="KEGG" id="taa:NMY3_03019"/>
<organism evidence="1 2">
    <name type="scientific">Candidatus Nitrosocosmicus oleophilus</name>
    <dbReference type="NCBI Taxonomy" id="1353260"/>
    <lineage>
        <taxon>Archaea</taxon>
        <taxon>Nitrososphaerota</taxon>
        <taxon>Nitrososphaeria</taxon>
        <taxon>Nitrososphaerales</taxon>
        <taxon>Nitrososphaeraceae</taxon>
        <taxon>Candidatus Nitrosocosmicus</taxon>
    </lineage>
</organism>
<protein>
    <submittedName>
        <fullName evidence="1">Uncharacterized protein</fullName>
    </submittedName>
</protein>
<dbReference type="AlphaFoldDB" id="A0A654M3J6"/>
<keyword evidence="2" id="KW-1185">Reference proteome</keyword>
<proteinExistence type="predicted"/>